<comment type="domain">
    <text evidence="4">The PPC domain mediates interactions between AHL proteins.</text>
</comment>
<evidence type="ECO:0000256" key="4">
    <source>
        <dbReference type="RuleBase" id="RU367031"/>
    </source>
</evidence>
<dbReference type="InterPro" id="IPR039605">
    <property type="entry name" value="AHL"/>
</dbReference>
<gene>
    <name evidence="8 9 10 11" type="primary">LOC105054839</name>
</gene>
<dbReference type="PANTHER" id="PTHR31500:SF9">
    <property type="entry name" value="AT-HOOK MOTIF NUCLEAR-LOCALIZED PROTEIN 9"/>
    <property type="match status" value="1"/>
</dbReference>
<dbReference type="KEGG" id="egu:105054839"/>
<dbReference type="OrthoDB" id="688543at2759"/>
<accession>A0A6I9RYT0</accession>
<feature type="domain" description="PPC" evidence="6">
    <location>
        <begin position="166"/>
        <end position="309"/>
    </location>
</feature>
<evidence type="ECO:0000259" key="6">
    <source>
        <dbReference type="PROSITE" id="PS51742"/>
    </source>
</evidence>
<dbReference type="PANTHER" id="PTHR31500">
    <property type="entry name" value="AT-HOOK MOTIF NUCLEAR-LOCALIZED PROTEIN 9"/>
    <property type="match status" value="1"/>
</dbReference>
<dbReference type="SUPFAM" id="SSF117856">
    <property type="entry name" value="AF0104/ALDC/Ptd012-like"/>
    <property type="match status" value="1"/>
</dbReference>
<dbReference type="GeneID" id="105054839"/>
<feature type="compositionally biased region" description="Polar residues" evidence="5">
    <location>
        <begin position="42"/>
        <end position="51"/>
    </location>
</feature>
<dbReference type="Pfam" id="PF03479">
    <property type="entry name" value="PCC"/>
    <property type="match status" value="1"/>
</dbReference>
<comment type="subcellular location">
    <subcellularLocation>
        <location evidence="2 4">Nucleus</location>
    </subcellularLocation>
</comment>
<evidence type="ECO:0000256" key="5">
    <source>
        <dbReference type="SAM" id="MobiDB-lite"/>
    </source>
</evidence>
<feature type="compositionally biased region" description="Low complexity" evidence="5">
    <location>
        <begin position="100"/>
        <end position="136"/>
    </location>
</feature>
<evidence type="ECO:0000256" key="1">
    <source>
        <dbReference type="ARBA" id="ARBA00003687"/>
    </source>
</evidence>
<evidence type="ECO:0000313" key="11">
    <source>
        <dbReference type="RefSeq" id="XP_010934759.1"/>
    </source>
</evidence>
<keyword evidence="4" id="KW-0238">DNA-binding</keyword>
<evidence type="ECO:0000313" key="9">
    <source>
        <dbReference type="RefSeq" id="XP_010934757.1"/>
    </source>
</evidence>
<reference evidence="8 9" key="1">
    <citation type="submission" date="2025-04" db="UniProtKB">
        <authorList>
            <consortium name="RefSeq"/>
        </authorList>
    </citation>
    <scope>IDENTIFICATION</scope>
</reference>
<protein>
    <recommendedName>
        <fullName evidence="4">AT-hook motif nuclear-localized protein</fullName>
    </recommendedName>
</protein>
<organism evidence="7 11">
    <name type="scientific">Elaeis guineensis var. tenera</name>
    <name type="common">Oil palm</name>
    <dbReference type="NCBI Taxonomy" id="51953"/>
    <lineage>
        <taxon>Eukaryota</taxon>
        <taxon>Viridiplantae</taxon>
        <taxon>Streptophyta</taxon>
        <taxon>Embryophyta</taxon>
        <taxon>Tracheophyta</taxon>
        <taxon>Spermatophyta</taxon>
        <taxon>Magnoliopsida</taxon>
        <taxon>Liliopsida</taxon>
        <taxon>Arecaceae</taxon>
        <taxon>Arecoideae</taxon>
        <taxon>Cocoseae</taxon>
        <taxon>Elaeidinae</taxon>
        <taxon>Elaeis</taxon>
    </lineage>
</organism>
<dbReference type="PROSITE" id="PS51742">
    <property type="entry name" value="PPC"/>
    <property type="match status" value="1"/>
</dbReference>
<keyword evidence="7" id="KW-1185">Reference proteome</keyword>
<name>A0A6I9RYT0_ELAGV</name>
<feature type="compositionally biased region" description="Polar residues" evidence="5">
    <location>
        <begin position="312"/>
        <end position="330"/>
    </location>
</feature>
<dbReference type="RefSeq" id="XP_010934756.1">
    <property type="nucleotide sequence ID" value="XM_010936454.3"/>
</dbReference>
<dbReference type="RefSeq" id="XP_010934757.1">
    <property type="nucleotide sequence ID" value="XM_010936455.3"/>
</dbReference>
<evidence type="ECO:0000256" key="3">
    <source>
        <dbReference type="ARBA" id="ARBA00023242"/>
    </source>
</evidence>
<dbReference type="Proteomes" id="UP000504607">
    <property type="component" value="Chromosome 12"/>
</dbReference>
<dbReference type="Gene3D" id="3.30.1330.80">
    <property type="entry name" value="Hypothetical protein, similar to alpha- acetolactate decarboxylase, domain 2"/>
    <property type="match status" value="1"/>
</dbReference>
<keyword evidence="3 4" id="KW-0539">Nucleus</keyword>
<dbReference type="FunFam" id="3.30.1330.80:FF:000003">
    <property type="entry name" value="AT-hook motif nuclear-localized protein 1-like"/>
    <property type="match status" value="1"/>
</dbReference>
<evidence type="ECO:0000256" key="2">
    <source>
        <dbReference type="ARBA" id="ARBA00004123"/>
    </source>
</evidence>
<feature type="compositionally biased region" description="Basic and acidic residues" evidence="5">
    <location>
        <begin position="341"/>
        <end position="355"/>
    </location>
</feature>
<comment type="function">
    <text evidence="1 4">Transcription factor that specifically binds AT-rich DNA sequences related to the nuclear matrix attachment regions (MARs).</text>
</comment>
<sequence>MDGRDAISMSGPSSYYIQHRGMGGSSSGTQTGLHGPPPGIRSMQNPTSSLPVQHPGSVSIGSAFQVEPPSSISPHGVGAGAAAQGEPVKRKRGRPRKYGPDGTMALALSPLSSTPTGSGSGSVSGATSVSGSGSAAQMQRRGRGRPPGSGSKQQLASLGEWIAGSAGMGFTPHIITIPVGEDIATKIMSFSQQGPRAVCILSANGSVSTVTLRQPSSSGGTVTYEGRFEILCLSGSYLLTDSGGSRSISGGLSISLSSPDGRVIGGGVGGLLRAASPVQVIVGSFVYGGSKTKNKKTGRKTGHESELPVGDKQQSTPTSSVLNQNLTPSSAMGGWAGPRQMEMRDTHIDIDLTRG</sequence>
<dbReference type="GO" id="GO:0003680">
    <property type="term" value="F:minor groove of adenine-thymine-rich DNA binding"/>
    <property type="evidence" value="ECO:0007669"/>
    <property type="project" value="UniProtKB-UniRule"/>
</dbReference>
<dbReference type="CDD" id="cd11378">
    <property type="entry name" value="DUF296"/>
    <property type="match status" value="1"/>
</dbReference>
<keyword evidence="4" id="KW-0804">Transcription</keyword>
<proteinExistence type="predicted"/>
<dbReference type="SMART" id="SM00384">
    <property type="entry name" value="AT_hook"/>
    <property type="match status" value="2"/>
</dbReference>
<evidence type="ECO:0000313" key="8">
    <source>
        <dbReference type="RefSeq" id="XP_010934756.1"/>
    </source>
</evidence>
<feature type="region of interest" description="Disordered" evidence="5">
    <location>
        <begin position="291"/>
        <end position="355"/>
    </location>
</feature>
<keyword evidence="4" id="KW-0805">Transcription regulation</keyword>
<dbReference type="AlphaFoldDB" id="A0A6I9RYT0"/>
<dbReference type="RefSeq" id="XP_010934758.1">
    <property type="nucleotide sequence ID" value="XM_010936456.3"/>
</dbReference>
<evidence type="ECO:0000313" key="10">
    <source>
        <dbReference type="RefSeq" id="XP_010934758.1"/>
    </source>
</evidence>
<dbReference type="InterPro" id="IPR005175">
    <property type="entry name" value="PPC_dom"/>
</dbReference>
<evidence type="ECO:0000313" key="7">
    <source>
        <dbReference type="Proteomes" id="UP000504607"/>
    </source>
</evidence>
<dbReference type="GO" id="GO:0005634">
    <property type="term" value="C:nucleus"/>
    <property type="evidence" value="ECO:0007669"/>
    <property type="project" value="UniProtKB-SubCell"/>
</dbReference>
<dbReference type="InterPro" id="IPR017956">
    <property type="entry name" value="AT_hook_DNA-bd_motif"/>
</dbReference>
<feature type="region of interest" description="Disordered" evidence="5">
    <location>
        <begin position="1"/>
        <end position="154"/>
    </location>
</feature>
<dbReference type="RefSeq" id="XP_010934759.1">
    <property type="nucleotide sequence ID" value="XM_010936457.2"/>
</dbReference>